<reference evidence="1" key="1">
    <citation type="submission" date="2020-10" db="EMBL/GenBank/DDBJ databases">
        <authorList>
            <person name="Gilroy R."/>
        </authorList>
    </citation>
    <scope>NUCLEOTIDE SEQUENCE</scope>
    <source>
        <strain evidence="1">10192</strain>
    </source>
</reference>
<evidence type="ECO:0008006" key="3">
    <source>
        <dbReference type="Google" id="ProtNLM"/>
    </source>
</evidence>
<dbReference type="EMBL" id="JADIND010000199">
    <property type="protein sequence ID" value="MBO8431491.1"/>
    <property type="molecule type" value="Genomic_DNA"/>
</dbReference>
<sequence>MSDKKIKVLVVPSDKWGCGLYRSVSPHRMLLEMYPEEFDVEIEYNADWSHPEKYKDYDIVHFHKGLYNDMGPLWGAIKYFKENNIVTIMDIDDNWELTQFHPLYVSNKMMKAPEKITTTLGMVDYGTTTTEIFAEKMRKYCKNVVVFPNAIDPNEEQYKPIKNPSNRIRFGFVMGSSHERDMEQFFGVVNCLGQDILNKIQIVLCGYDLRGNVQIIGKDGKYQGSRPIKPTESVWFTYERNVTDNFKIVSKEYRDFLLKFLPGAQWPNVDNEPYRREWTKDLNEFAKHYRNVDVLLAPLDTNSFNEVKSELKFVEAGFTNTALICSDFGPYHMVGNSLFKKGGVIDETGNCILVDPSKKHKEWAKYIKKLVENPEYIYLLQNNLHEFVKDRYDIRNVTKNRADWYRQISKK</sequence>
<dbReference type="SUPFAM" id="SSF53756">
    <property type="entry name" value="UDP-Glycosyltransferase/glycogen phosphorylase"/>
    <property type="match status" value="1"/>
</dbReference>
<accession>A0A9D9DS78</accession>
<evidence type="ECO:0000313" key="1">
    <source>
        <dbReference type="EMBL" id="MBO8431491.1"/>
    </source>
</evidence>
<evidence type="ECO:0000313" key="2">
    <source>
        <dbReference type="Proteomes" id="UP000823632"/>
    </source>
</evidence>
<organism evidence="1 2">
    <name type="scientific">Candidatus Scatousia excrementipullorum</name>
    <dbReference type="NCBI Taxonomy" id="2840936"/>
    <lineage>
        <taxon>Bacteria</taxon>
        <taxon>Candidatus Scatousia</taxon>
    </lineage>
</organism>
<comment type="caution">
    <text evidence="1">The sequence shown here is derived from an EMBL/GenBank/DDBJ whole genome shotgun (WGS) entry which is preliminary data.</text>
</comment>
<reference evidence="1" key="2">
    <citation type="journal article" date="2021" name="PeerJ">
        <title>Extensive microbial diversity within the chicken gut microbiome revealed by metagenomics and culture.</title>
        <authorList>
            <person name="Gilroy R."/>
            <person name="Ravi A."/>
            <person name="Getino M."/>
            <person name="Pursley I."/>
            <person name="Horton D.L."/>
            <person name="Alikhan N.F."/>
            <person name="Baker D."/>
            <person name="Gharbi K."/>
            <person name="Hall N."/>
            <person name="Watson M."/>
            <person name="Adriaenssens E.M."/>
            <person name="Foster-Nyarko E."/>
            <person name="Jarju S."/>
            <person name="Secka A."/>
            <person name="Antonio M."/>
            <person name="Oren A."/>
            <person name="Chaudhuri R.R."/>
            <person name="La Ragione R."/>
            <person name="Hildebrand F."/>
            <person name="Pallen M.J."/>
        </authorList>
    </citation>
    <scope>NUCLEOTIDE SEQUENCE</scope>
    <source>
        <strain evidence="1">10192</strain>
    </source>
</reference>
<name>A0A9D9DS78_9BACT</name>
<dbReference type="Proteomes" id="UP000823632">
    <property type="component" value="Unassembled WGS sequence"/>
</dbReference>
<gene>
    <name evidence="1" type="ORF">IAC76_08900</name>
</gene>
<protein>
    <recommendedName>
        <fullName evidence="3">Glycosyltransferase family 1 protein</fullName>
    </recommendedName>
</protein>
<proteinExistence type="predicted"/>
<dbReference type="AlphaFoldDB" id="A0A9D9DS78"/>
<dbReference type="Gene3D" id="3.40.50.2000">
    <property type="entry name" value="Glycogen Phosphorylase B"/>
    <property type="match status" value="1"/>
</dbReference>